<dbReference type="Gene3D" id="2.60.40.4070">
    <property type="match status" value="1"/>
</dbReference>
<name>A0A3D9RT05_9FLAO</name>
<evidence type="ECO:0000313" key="2">
    <source>
        <dbReference type="Proteomes" id="UP000256429"/>
    </source>
</evidence>
<dbReference type="Proteomes" id="UP000256429">
    <property type="component" value="Unassembled WGS sequence"/>
</dbReference>
<proteinExistence type="predicted"/>
<sequence length="1076" mass="120610">MYKIKKNGRILVSFLTILFMVISQNTIAQSKKKKSTKNAKQFELNDQMLNMFSFRSIGPAAYSGRIADLAVNPDNTSEYYVGVASGGLWKTINHGTTFEPIFDDQKVYSIGCLAMDPNNSNVVWVGTGENNSQRNLAYGDGVYKTTDGGKSFTNMGLKTSSQIGKIMIDPRNSNVVYIAAQGQAWGPGGERGLYKTVNGGKTWNRILEIGEYTGVSDMEMDPRNPDILYATSHQRERRVYSKIDGGPESAIYKSEDAGKTWKKQTKGLPKGDVGRIGLALSPANPNIIYAVIELPGNKGGFYRSTDMGESWEKRSDKVSSSPQYYNEVYADPINQDRVILMDTYNGRSNDGGKTWENIEGSNKHVDNHALWIDPSDTNHYIAGCDGGIYETFDSAKTWQFKSNLPITQYYHVRTDNEYPFYNVYGGAQDNGSWFGPSQTHRRSLVNSDWTYTIGGDGYLSIPDPSNPDIHYCESQYCGLRRYDRTTGNSISIQPQPTTDEEYNWNWNTPYFISPFNSKTLYVGGQYVLKSTDMGGTWKKVSGNMTRGIDQNTLPMMGKMWPPEAVAKNMSTSKFGNIFALTESPLKQGLIYVGTDDGLIWVSENDGEKWDRFDTFPTVPNMTFVNYITPSQHNENVVYACFDGRKNSSDFTPYLLKSTDKGKTWTSIASNLPSGTVYCIQEDHINPNILFIGTEWGVWTSIDGGKKWVQIKKGIPTIQVKELTIQKRENDLVVATFGRGFYVLDNYSSLRSLSEDISKKEAHLFDVNEALLYFPSSNLNYQGDVYFRTPNPTPAVKFEYFIKNGFESLKQKRIKRMDAAEKAGAKFIYPTEEELLAEGNEVKPNLIFTIYNVDGAIMRKISVPLKKGYGSTTWDLSYLTNRGTKVPPGTYKVAIDKNMNGVFTRLVDPQEFTVKSLPNALGTPNYEANFNFLKGVYDLNAQVTSVRGKIDAMNTGLKSMKTILENTPVEGNILVNKINGLQDEVDAVAKVIIGGFGAKNSVASRLRYALYTTYSAQVDITGAQKEQFDIATKDFDSQISELTNLYEVEIPKLEKEFEAAGGVLFNNPPTRRRYYEE</sequence>
<dbReference type="SUPFAM" id="SSF50939">
    <property type="entry name" value="Sialidases"/>
    <property type="match status" value="1"/>
</dbReference>
<dbReference type="CDD" id="cd15482">
    <property type="entry name" value="Sialidase_non-viral"/>
    <property type="match status" value="3"/>
</dbReference>
<dbReference type="RefSeq" id="WP_147296429.1">
    <property type="nucleotide sequence ID" value="NZ_QTTQ01000012.1"/>
</dbReference>
<dbReference type="InterPro" id="IPR036278">
    <property type="entry name" value="Sialidase_sf"/>
</dbReference>
<dbReference type="PANTHER" id="PTHR43739:SF5">
    <property type="entry name" value="EXO-ALPHA-SIALIDASE"/>
    <property type="match status" value="1"/>
</dbReference>
<dbReference type="GO" id="GO:0010411">
    <property type="term" value="P:xyloglucan metabolic process"/>
    <property type="evidence" value="ECO:0007669"/>
    <property type="project" value="TreeGrafter"/>
</dbReference>
<dbReference type="InterPro" id="IPR015943">
    <property type="entry name" value="WD40/YVTN_repeat-like_dom_sf"/>
</dbReference>
<dbReference type="AlphaFoldDB" id="A0A3D9RT05"/>
<dbReference type="Gene3D" id="2.130.10.10">
    <property type="entry name" value="YVTN repeat-like/Quinoprotein amine dehydrogenase"/>
    <property type="match status" value="4"/>
</dbReference>
<dbReference type="InterPro" id="IPR052025">
    <property type="entry name" value="Xyloglucanase_GH74"/>
</dbReference>
<comment type="caution">
    <text evidence="1">The sequence shown here is derived from an EMBL/GenBank/DDBJ whole genome shotgun (WGS) entry which is preliminary data.</text>
</comment>
<reference evidence="1 2" key="1">
    <citation type="submission" date="2018-08" db="EMBL/GenBank/DDBJ databases">
        <title>Genomic Encyclopedia of Type Strains, Phase III (KMG-III): the genomes of soil and plant-associated and newly described type strains.</title>
        <authorList>
            <person name="Whitman W."/>
        </authorList>
    </citation>
    <scope>NUCLEOTIDE SEQUENCE [LARGE SCALE GENOMIC DNA]</scope>
    <source>
        <strain evidence="1 2">325-5</strain>
    </source>
</reference>
<accession>A0A3D9RT05</accession>
<dbReference type="EMBL" id="QTTQ01000012">
    <property type="protein sequence ID" value="REE79882.1"/>
    <property type="molecule type" value="Genomic_DNA"/>
</dbReference>
<gene>
    <name evidence="1" type="ORF">BX611_2781</name>
</gene>
<dbReference type="PANTHER" id="PTHR43739">
    <property type="entry name" value="XYLOGLUCANASE (EUROFUNG)"/>
    <property type="match status" value="1"/>
</dbReference>
<evidence type="ECO:0000313" key="1">
    <source>
        <dbReference type="EMBL" id="REE79882.1"/>
    </source>
</evidence>
<organism evidence="1 2">
    <name type="scientific">Lutibacter oceani</name>
    <dbReference type="NCBI Taxonomy" id="1853311"/>
    <lineage>
        <taxon>Bacteria</taxon>
        <taxon>Pseudomonadati</taxon>
        <taxon>Bacteroidota</taxon>
        <taxon>Flavobacteriia</taxon>
        <taxon>Flavobacteriales</taxon>
        <taxon>Flavobacteriaceae</taxon>
        <taxon>Lutibacter</taxon>
    </lineage>
</organism>
<dbReference type="SUPFAM" id="SSF110296">
    <property type="entry name" value="Oligoxyloglucan reducing end-specific cellobiohydrolase"/>
    <property type="match status" value="1"/>
</dbReference>
<protein>
    <submittedName>
        <fullName evidence="1">Photosystem II stability/assembly factor-like uncharacterized protein</fullName>
    </submittedName>
</protein>
<keyword evidence="2" id="KW-1185">Reference proteome</keyword>